<protein>
    <submittedName>
        <fullName evidence="1">WbqC-like protein family protein</fullName>
    </submittedName>
</protein>
<name>A0A1N7E2E0_9ACTN</name>
<keyword evidence="2" id="KW-1185">Reference proteome</keyword>
<dbReference type="Proteomes" id="UP000186096">
    <property type="component" value="Unassembled WGS sequence"/>
</dbReference>
<evidence type="ECO:0000313" key="2">
    <source>
        <dbReference type="Proteomes" id="UP000186096"/>
    </source>
</evidence>
<dbReference type="Pfam" id="PF08889">
    <property type="entry name" value="WbqC"/>
    <property type="match status" value="1"/>
</dbReference>
<dbReference type="InterPro" id="IPR014985">
    <property type="entry name" value="WbqC"/>
</dbReference>
<sequence length="244" mass="27590">MKRVAIVQSNYIPWKGYFDLIAHVDEFILFDDVQYTDRDWRNRNLIKTAAGPKWLSVPVRRGPRTRLINEVVASDMEWPRAHWLLLAQTYRKAPCFEEVAPAVERLYLDCRADRLSDINRHFLQGLLDLLGIPAALSRAEDYGAAGTKTERLVDLCRKAGADEYLTGPAARAYLDESLFDRAGIGVRWFDYSGYPEYPQAHPPFDHHVSVLDLIFNTGPAAAGYLKSAQLLRNAQRRAGGPATS</sequence>
<proteinExistence type="predicted"/>
<dbReference type="EMBL" id="FTNI01000016">
    <property type="protein sequence ID" value="SIR82269.1"/>
    <property type="molecule type" value="Genomic_DNA"/>
</dbReference>
<dbReference type="STRING" id="58117.SAMN05421833_116104"/>
<accession>A0A1N7E2E0</accession>
<gene>
    <name evidence="1" type="ORF">SAMN05421833_116104</name>
</gene>
<dbReference type="OrthoDB" id="3611744at2"/>
<organism evidence="1 2">
    <name type="scientific">Microbispora rosea</name>
    <dbReference type="NCBI Taxonomy" id="58117"/>
    <lineage>
        <taxon>Bacteria</taxon>
        <taxon>Bacillati</taxon>
        <taxon>Actinomycetota</taxon>
        <taxon>Actinomycetes</taxon>
        <taxon>Streptosporangiales</taxon>
        <taxon>Streptosporangiaceae</taxon>
        <taxon>Microbispora</taxon>
    </lineage>
</organism>
<dbReference type="AlphaFoldDB" id="A0A1N7E2E0"/>
<reference evidence="2" key="1">
    <citation type="submission" date="2017-01" db="EMBL/GenBank/DDBJ databases">
        <authorList>
            <person name="Varghese N."/>
            <person name="Submissions S."/>
        </authorList>
    </citation>
    <scope>NUCLEOTIDE SEQUENCE [LARGE SCALE GENOMIC DNA]</scope>
    <source>
        <strain evidence="2">ATCC 12950</strain>
    </source>
</reference>
<evidence type="ECO:0000313" key="1">
    <source>
        <dbReference type="EMBL" id="SIR82269.1"/>
    </source>
</evidence>
<dbReference type="RefSeq" id="WP_076437660.1">
    <property type="nucleotide sequence ID" value="NZ_FTNI01000016.1"/>
</dbReference>